<dbReference type="SUPFAM" id="SSF64307">
    <property type="entry name" value="SirA-like"/>
    <property type="match status" value="1"/>
</dbReference>
<dbReference type="InterPro" id="IPR019870">
    <property type="entry name" value="Se_metab_YedF"/>
</dbReference>
<dbReference type="InterPro" id="IPR001455">
    <property type="entry name" value="TusA-like"/>
</dbReference>
<accession>A0A0R1GM97</accession>
<evidence type="ECO:0000313" key="4">
    <source>
        <dbReference type="Proteomes" id="UP000051461"/>
    </source>
</evidence>
<organism evidence="3 4">
    <name type="scientific">Loigolactobacillus bifermentans DSM 20003</name>
    <dbReference type="NCBI Taxonomy" id="1423726"/>
    <lineage>
        <taxon>Bacteria</taxon>
        <taxon>Bacillati</taxon>
        <taxon>Bacillota</taxon>
        <taxon>Bacilli</taxon>
        <taxon>Lactobacillales</taxon>
        <taxon>Lactobacillaceae</taxon>
        <taxon>Loigolactobacillus</taxon>
    </lineage>
</organism>
<dbReference type="SUPFAM" id="SSF75169">
    <property type="entry name" value="DsrEFH-like"/>
    <property type="match status" value="1"/>
</dbReference>
<dbReference type="InterPro" id="IPR036868">
    <property type="entry name" value="TusA-like_sf"/>
</dbReference>
<dbReference type="OrthoDB" id="9801500at2"/>
<sequence>MSENLAKIDALGQACPIPIIRTKKALRDHNEVEILVDTDVSTQNLEKMAKQLNYQYAMKQLAPDQFQVNIAKAGTTTATAPTTPAATVTASTPTDGDADQPHIESSEAGQIRLSQGYTVVINTNTMGQGDEKLGQTLLKSFVYSLTEQDVLPEYILFYNGGVQLVAEGSDSVEDLQALAAQGVKILSCGVCINYFDLKEKMAVGEITNMFRIVEIMRKSQRLVRP</sequence>
<name>A0A0R1GM97_9LACO</name>
<comment type="caution">
    <text evidence="3">The sequence shown here is derived from an EMBL/GenBank/DDBJ whole genome shotgun (WGS) entry which is preliminary data.</text>
</comment>
<gene>
    <name evidence="3" type="ORF">FC07_GL001580</name>
</gene>
<dbReference type="RefSeq" id="WP_057905619.1">
    <property type="nucleotide sequence ID" value="NZ_AZDA01000133.1"/>
</dbReference>
<keyword evidence="4" id="KW-1185">Reference proteome</keyword>
<evidence type="ECO:0000256" key="1">
    <source>
        <dbReference type="SAM" id="MobiDB-lite"/>
    </source>
</evidence>
<proteinExistence type="predicted"/>
<dbReference type="Pfam" id="PF01206">
    <property type="entry name" value="TusA"/>
    <property type="match status" value="1"/>
</dbReference>
<dbReference type="EMBL" id="AZDA01000133">
    <property type="protein sequence ID" value="KRK32836.1"/>
    <property type="molecule type" value="Genomic_DNA"/>
</dbReference>
<dbReference type="Gene3D" id="3.30.110.40">
    <property type="entry name" value="TusA-like domain"/>
    <property type="match status" value="1"/>
</dbReference>
<feature type="domain" description="UPF0033" evidence="2">
    <location>
        <begin position="7"/>
        <end position="71"/>
    </location>
</feature>
<feature type="region of interest" description="Disordered" evidence="1">
    <location>
        <begin position="78"/>
        <end position="102"/>
    </location>
</feature>
<feature type="compositionally biased region" description="Low complexity" evidence="1">
    <location>
        <begin position="78"/>
        <end position="94"/>
    </location>
</feature>
<reference evidence="3 4" key="1">
    <citation type="journal article" date="2015" name="Genome Announc.">
        <title>Expanding the biotechnology potential of lactobacilli through comparative genomics of 213 strains and associated genera.</title>
        <authorList>
            <person name="Sun Z."/>
            <person name="Harris H.M."/>
            <person name="McCann A."/>
            <person name="Guo C."/>
            <person name="Argimon S."/>
            <person name="Zhang W."/>
            <person name="Yang X."/>
            <person name="Jeffery I.B."/>
            <person name="Cooney J.C."/>
            <person name="Kagawa T.F."/>
            <person name="Liu W."/>
            <person name="Song Y."/>
            <person name="Salvetti E."/>
            <person name="Wrobel A."/>
            <person name="Rasinkangas P."/>
            <person name="Parkhill J."/>
            <person name="Rea M.C."/>
            <person name="O'Sullivan O."/>
            <person name="Ritari J."/>
            <person name="Douillard F.P."/>
            <person name="Paul Ross R."/>
            <person name="Yang R."/>
            <person name="Briner A.E."/>
            <person name="Felis G.E."/>
            <person name="de Vos W.M."/>
            <person name="Barrangou R."/>
            <person name="Klaenhammer T.R."/>
            <person name="Caufield P.W."/>
            <person name="Cui Y."/>
            <person name="Zhang H."/>
            <person name="O'Toole P.W."/>
        </authorList>
    </citation>
    <scope>NUCLEOTIDE SEQUENCE [LARGE SCALE GENOMIC DNA]</scope>
    <source>
        <strain evidence="3 4">DSM 20003</strain>
    </source>
</reference>
<dbReference type="NCBIfam" id="TIGR03527">
    <property type="entry name" value="selenium_YedF"/>
    <property type="match status" value="1"/>
</dbReference>
<dbReference type="Proteomes" id="UP000051461">
    <property type="component" value="Unassembled WGS sequence"/>
</dbReference>
<dbReference type="InterPro" id="IPR027396">
    <property type="entry name" value="DsrEFH-like"/>
</dbReference>
<dbReference type="AlphaFoldDB" id="A0A0R1GM97"/>
<protein>
    <submittedName>
        <fullName evidence="3">Selenium metabolism protein YedF</fullName>
    </submittedName>
</protein>
<dbReference type="PATRIC" id="fig|1423726.3.peg.1639"/>
<evidence type="ECO:0000313" key="3">
    <source>
        <dbReference type="EMBL" id="KRK32836.1"/>
    </source>
</evidence>
<dbReference type="STRING" id="1423726.FC07_GL001580"/>
<evidence type="ECO:0000259" key="2">
    <source>
        <dbReference type="Pfam" id="PF01206"/>
    </source>
</evidence>